<dbReference type="AlphaFoldDB" id="A0AA85KAI0"/>
<accession>A0AA85KAI0</accession>
<sequence>MITFTTTDEIEYYDDYSDELTTIKPTQQPKKVKPVVKKTQNEINPLMKKTIQYREKSPSGSNDEYYDDEIIETTWVVKLGNKNVTDKDLLNYINKETNIEELFRNSLKDNSNNSDYKYDSETLTSLFTVPKTVKLSNKTIDQFLDKDTDLDGMLKTYFPMEKTTKRPIEVISKTFWFSKDFDDQIENLGITKVLKSSKDFKKILNDHSNSSSSTESYTYDSEGEVIEE</sequence>
<reference evidence="2" key="1">
    <citation type="submission" date="2022-06" db="EMBL/GenBank/DDBJ databases">
        <authorList>
            <person name="Berger JAMES D."/>
            <person name="Berger JAMES D."/>
        </authorList>
    </citation>
    <scope>NUCLEOTIDE SEQUENCE [LARGE SCALE GENOMIC DNA]</scope>
</reference>
<protein>
    <submittedName>
        <fullName evidence="3">Uncharacterized protein</fullName>
    </submittedName>
</protein>
<proteinExistence type="predicted"/>
<dbReference type="Proteomes" id="UP000050795">
    <property type="component" value="Unassembled WGS sequence"/>
</dbReference>
<evidence type="ECO:0000313" key="3">
    <source>
        <dbReference type="WBParaSite" id="TREG1_81230.1"/>
    </source>
</evidence>
<evidence type="ECO:0000313" key="2">
    <source>
        <dbReference type="Proteomes" id="UP000050795"/>
    </source>
</evidence>
<feature type="region of interest" description="Disordered" evidence="1">
    <location>
        <begin position="205"/>
        <end position="228"/>
    </location>
</feature>
<dbReference type="WBParaSite" id="TREG1_81230.1">
    <property type="protein sequence ID" value="TREG1_81230.1"/>
    <property type="gene ID" value="TREG1_81230"/>
</dbReference>
<feature type="compositionally biased region" description="Low complexity" evidence="1">
    <location>
        <begin position="206"/>
        <end position="220"/>
    </location>
</feature>
<evidence type="ECO:0000256" key="1">
    <source>
        <dbReference type="SAM" id="MobiDB-lite"/>
    </source>
</evidence>
<organism evidence="2 3">
    <name type="scientific">Trichobilharzia regenti</name>
    <name type="common">Nasal bird schistosome</name>
    <dbReference type="NCBI Taxonomy" id="157069"/>
    <lineage>
        <taxon>Eukaryota</taxon>
        <taxon>Metazoa</taxon>
        <taxon>Spiralia</taxon>
        <taxon>Lophotrochozoa</taxon>
        <taxon>Platyhelminthes</taxon>
        <taxon>Trematoda</taxon>
        <taxon>Digenea</taxon>
        <taxon>Strigeidida</taxon>
        <taxon>Schistosomatoidea</taxon>
        <taxon>Schistosomatidae</taxon>
        <taxon>Trichobilharzia</taxon>
    </lineage>
</organism>
<reference evidence="3" key="2">
    <citation type="submission" date="2023-11" db="UniProtKB">
        <authorList>
            <consortium name="WormBaseParasite"/>
        </authorList>
    </citation>
    <scope>IDENTIFICATION</scope>
</reference>
<name>A0AA85KAI0_TRIRE</name>
<keyword evidence="2" id="KW-1185">Reference proteome</keyword>